<dbReference type="Gene3D" id="3.50.30.30">
    <property type="match status" value="1"/>
</dbReference>
<organism evidence="1 2">
    <name type="scientific">Lacinutrix neustonica</name>
    <dbReference type="NCBI Taxonomy" id="2980107"/>
    <lineage>
        <taxon>Bacteria</taxon>
        <taxon>Pseudomonadati</taxon>
        <taxon>Bacteroidota</taxon>
        <taxon>Flavobacteriia</taxon>
        <taxon>Flavobacteriales</taxon>
        <taxon>Flavobacteriaceae</taxon>
        <taxon>Lacinutrix</taxon>
    </lineage>
</organism>
<evidence type="ECO:0000313" key="1">
    <source>
        <dbReference type="EMBL" id="WAC00934.1"/>
    </source>
</evidence>
<name>A0A9E8SD76_9FLAO</name>
<dbReference type="RefSeq" id="WP_267675482.1">
    <property type="nucleotide sequence ID" value="NZ_CP113088.1"/>
</dbReference>
<dbReference type="AlphaFoldDB" id="A0A9E8SD76"/>
<dbReference type="Proteomes" id="UP001164705">
    <property type="component" value="Chromosome"/>
</dbReference>
<proteinExistence type="predicted"/>
<protein>
    <submittedName>
        <fullName evidence="1">Uncharacterized protein</fullName>
    </submittedName>
</protein>
<evidence type="ECO:0000313" key="2">
    <source>
        <dbReference type="Proteomes" id="UP001164705"/>
    </source>
</evidence>
<keyword evidence="2" id="KW-1185">Reference proteome</keyword>
<dbReference type="SUPFAM" id="SSF52025">
    <property type="entry name" value="PA domain"/>
    <property type="match status" value="1"/>
</dbReference>
<dbReference type="KEGG" id="lnu:N7U66_11970"/>
<dbReference type="InterPro" id="IPR046450">
    <property type="entry name" value="PA_dom_sf"/>
</dbReference>
<dbReference type="EMBL" id="CP113088">
    <property type="protein sequence ID" value="WAC00934.1"/>
    <property type="molecule type" value="Genomic_DNA"/>
</dbReference>
<reference evidence="1" key="1">
    <citation type="submission" date="2022-11" db="EMBL/GenBank/DDBJ databases">
        <title>Lacinutrix neustonica HL-RS19T sp. nov., isolated from the surface microlayer sample of brackish Lake Shihwa.</title>
        <authorList>
            <person name="Choi J.Y."/>
            <person name="Hwang C.Y."/>
        </authorList>
    </citation>
    <scope>NUCLEOTIDE SEQUENCE</scope>
    <source>
        <strain evidence="1">HL-RS19</strain>
    </source>
</reference>
<gene>
    <name evidence="1" type="ORF">N7U66_11970</name>
</gene>
<sequence length="70" mass="7565">MVALNSYSTTKEGVTAEVVYIKDLKTLKEQNLKGKIVFVESSPASVFQKAVIEGGALGVLSYSNPNYLQP</sequence>
<accession>A0A9E8SD76</accession>